<dbReference type="InterPro" id="IPR008927">
    <property type="entry name" value="6-PGluconate_DH-like_C_sf"/>
</dbReference>
<dbReference type="EMBL" id="OUUY01000080">
    <property type="protein sequence ID" value="SPQ00831.1"/>
    <property type="molecule type" value="Genomic_DNA"/>
</dbReference>
<dbReference type="GO" id="GO:0050661">
    <property type="term" value="F:NADP binding"/>
    <property type="evidence" value="ECO:0007669"/>
    <property type="project" value="InterPro"/>
</dbReference>
<sequence>MDFLKFCVAAEVKHIKAIHKAFFEGELKRHFRIFEKRTKKNEGGIMKIGFIGLGHLGKVMAKRLMAEGVDLIVWNRTKEKAADLGVEVADTPASLVTKSETVFLNLFDSDAVMSVLTGNAGLLEGDCREKVIVDTTTNHFDNVLNFHRLLKECKGHYLESPVLGSVVPASQGNLTVLVSGDKDIYEKTKPLLGKIGKNIFFLERPALAIKMKLINNLVLGTLMSTLSEAIALAERAGIDKATAIDILSAGAGNSAVLNAKKEKILNEDFSTQFSSALIYKDLHYLQDLARTMKIPLFSASLTKELFGMTFVKGIADLDMAAVYRIMKEF</sequence>
<dbReference type="SUPFAM" id="SSF48179">
    <property type="entry name" value="6-phosphogluconate dehydrogenase C-terminal domain-like"/>
    <property type="match status" value="1"/>
</dbReference>
<dbReference type="InterPro" id="IPR051265">
    <property type="entry name" value="HIBADH-related_NP60_sf"/>
</dbReference>
<evidence type="ECO:0000313" key="6">
    <source>
        <dbReference type="EMBL" id="SPQ00831.1"/>
    </source>
</evidence>
<dbReference type="Gene3D" id="1.10.1040.10">
    <property type="entry name" value="N-(1-d-carboxylethyl)-l-norvaline Dehydrogenase, domain 2"/>
    <property type="match status" value="1"/>
</dbReference>
<organism evidence="6 7">
    <name type="scientific">Candidatus Sulfobium mesophilum</name>
    <dbReference type="NCBI Taxonomy" id="2016548"/>
    <lineage>
        <taxon>Bacteria</taxon>
        <taxon>Pseudomonadati</taxon>
        <taxon>Nitrospirota</taxon>
        <taxon>Nitrospiria</taxon>
        <taxon>Nitrospirales</taxon>
        <taxon>Nitrospiraceae</taxon>
        <taxon>Candidatus Sulfobium</taxon>
    </lineage>
</organism>
<evidence type="ECO:0000256" key="2">
    <source>
        <dbReference type="ARBA" id="ARBA00023027"/>
    </source>
</evidence>
<accession>A0A2U3QHE6</accession>
<dbReference type="GO" id="GO:0008114">
    <property type="term" value="F:phosphogluconate 2-dehydrogenase activity"/>
    <property type="evidence" value="ECO:0007669"/>
    <property type="project" value="UniProtKB-EC"/>
</dbReference>
<dbReference type="EC" id="1.1.1.43" evidence="6"/>
<dbReference type="InterPro" id="IPR013328">
    <property type="entry name" value="6PGD_dom2"/>
</dbReference>
<feature type="active site" evidence="3">
    <location>
        <position position="212"/>
    </location>
</feature>
<evidence type="ECO:0000259" key="4">
    <source>
        <dbReference type="Pfam" id="PF03446"/>
    </source>
</evidence>
<keyword evidence="7" id="KW-1185">Reference proteome</keyword>
<gene>
    <name evidence="6" type="ORF">NBG4_340022</name>
</gene>
<protein>
    <submittedName>
        <fullName evidence="6">Putative 6-phosphogluconate dehydrogenase</fullName>
        <ecNumber evidence="6">1.1.1.43</ecNumber>
    </submittedName>
</protein>
<dbReference type="GO" id="GO:0051287">
    <property type="term" value="F:NAD binding"/>
    <property type="evidence" value="ECO:0007669"/>
    <property type="project" value="InterPro"/>
</dbReference>
<dbReference type="InterPro" id="IPR029154">
    <property type="entry name" value="HIBADH-like_NADP-bd"/>
</dbReference>
<evidence type="ECO:0000256" key="1">
    <source>
        <dbReference type="ARBA" id="ARBA00023002"/>
    </source>
</evidence>
<dbReference type="AlphaFoldDB" id="A0A2U3QHE6"/>
<keyword evidence="2" id="KW-0520">NAD</keyword>
<dbReference type="InterPro" id="IPR006115">
    <property type="entry name" value="6PGDH_NADP-bd"/>
</dbReference>
<dbReference type="PIRSF" id="PIRSF000103">
    <property type="entry name" value="HIBADH"/>
    <property type="match status" value="1"/>
</dbReference>
<dbReference type="PANTHER" id="PTHR43580">
    <property type="entry name" value="OXIDOREDUCTASE GLYR1-RELATED"/>
    <property type="match status" value="1"/>
</dbReference>
<name>A0A2U3QHE6_9BACT</name>
<dbReference type="Pfam" id="PF03446">
    <property type="entry name" value="NAD_binding_2"/>
    <property type="match status" value="1"/>
</dbReference>
<keyword evidence="1 6" id="KW-0560">Oxidoreductase</keyword>
<dbReference type="Gene3D" id="3.40.50.720">
    <property type="entry name" value="NAD(P)-binding Rossmann-like Domain"/>
    <property type="match status" value="1"/>
</dbReference>
<evidence type="ECO:0000259" key="5">
    <source>
        <dbReference type="Pfam" id="PF14833"/>
    </source>
</evidence>
<dbReference type="InterPro" id="IPR015815">
    <property type="entry name" value="HIBADH-related"/>
</dbReference>
<feature type="domain" description="6-phosphogluconate dehydrogenase NADP-binding" evidence="4">
    <location>
        <begin position="47"/>
        <end position="200"/>
    </location>
</feature>
<evidence type="ECO:0000313" key="7">
    <source>
        <dbReference type="Proteomes" id="UP000245125"/>
    </source>
</evidence>
<dbReference type="InterPro" id="IPR036291">
    <property type="entry name" value="NAD(P)-bd_dom_sf"/>
</dbReference>
<evidence type="ECO:0000256" key="3">
    <source>
        <dbReference type="PIRSR" id="PIRSR000103-1"/>
    </source>
</evidence>
<dbReference type="PANTHER" id="PTHR43580:SF2">
    <property type="entry name" value="CYTOKINE-LIKE NUCLEAR FACTOR N-PAC"/>
    <property type="match status" value="1"/>
</dbReference>
<proteinExistence type="predicted"/>
<feature type="domain" description="3-hydroxyisobutyrate dehydrogenase-like NAD-binding" evidence="5">
    <location>
        <begin position="210"/>
        <end position="325"/>
    </location>
</feature>
<dbReference type="Proteomes" id="UP000245125">
    <property type="component" value="Unassembled WGS sequence"/>
</dbReference>
<dbReference type="SUPFAM" id="SSF51735">
    <property type="entry name" value="NAD(P)-binding Rossmann-fold domains"/>
    <property type="match status" value="1"/>
</dbReference>
<reference evidence="7" key="1">
    <citation type="submission" date="2018-03" db="EMBL/GenBank/DDBJ databases">
        <authorList>
            <person name="Zecchin S."/>
        </authorList>
    </citation>
    <scope>NUCLEOTIDE SEQUENCE [LARGE SCALE GENOMIC DNA]</scope>
</reference>
<dbReference type="Pfam" id="PF14833">
    <property type="entry name" value="NAD_binding_11"/>
    <property type="match status" value="1"/>
</dbReference>